<evidence type="ECO:0000259" key="7">
    <source>
        <dbReference type="Pfam" id="PF00534"/>
    </source>
</evidence>
<dbReference type="Proteomes" id="UP001364224">
    <property type="component" value="Unassembled WGS sequence"/>
</dbReference>
<evidence type="ECO:0000256" key="2">
    <source>
        <dbReference type="ARBA" id="ARBA00011738"/>
    </source>
</evidence>
<evidence type="ECO:0000259" key="8">
    <source>
        <dbReference type="Pfam" id="PF21269"/>
    </source>
</evidence>
<keyword evidence="4 9" id="KW-0328">Glycosyltransferase</keyword>
<sequence length="413" mass="46266">MSLLNSAVERSKLGLHTIEQYEPLIGSAAAERIAMKADRVRAMRVAHVSSTFYGGGVTELLTPLTLMMNAMGIETDWHLIQGTPGFFGCTKKLHNTLQGENLDLSEAERAIYEEVVFENATRLHLEECDAIIVHDPQPLPLVSQFPDREMPWLWQCHVDLSSPFAPVWSYLSGFIEKYNAAIFSLPEYAQHLGIDQHFVPPAIDPFSPKNGELSEKEIRQFLANYKIPTDRPLVVQVSRFDRWKDPLGVIDAFRRAREQVDCTLVLVGNNASDDPEGHVILESLEDSIDGDIVILAVNDPILVNALQRQAAVVLQKSIREGFGLTVTEAMWKGAAVVGGNVGGIRHQIKDGWNGFLVKTPDEAAARIVQVLKDPQLREQLGSRAKESVREKFLMSRLLEEWLDLLIRYGRPKI</sequence>
<comment type="caution">
    <text evidence="9">The sequence shown here is derived from an EMBL/GenBank/DDBJ whole genome shotgun (WGS) entry which is preliminary data.</text>
</comment>
<dbReference type="GO" id="GO:0102986">
    <property type="term" value="F:trehalose synthase activity"/>
    <property type="evidence" value="ECO:0007669"/>
    <property type="project" value="UniProtKB-EC"/>
</dbReference>
<protein>
    <submittedName>
        <fullName evidence="9">Trehalose synthase</fullName>
        <ecNumber evidence="9">2.4.1.245</ecNumber>
    </submittedName>
</protein>
<dbReference type="Pfam" id="PF00534">
    <property type="entry name" value="Glycos_transf_1"/>
    <property type="match status" value="1"/>
</dbReference>
<keyword evidence="5 9" id="KW-0808">Transferase</keyword>
<comment type="subunit">
    <text evidence="2">Homodimer.</text>
</comment>
<keyword evidence="6" id="KW-0119">Carbohydrate metabolism</keyword>
<dbReference type="EC" id="2.4.1.245" evidence="9"/>
<dbReference type="InterPro" id="IPR049438">
    <property type="entry name" value="TreT_GT1"/>
</dbReference>
<dbReference type="SUPFAM" id="SSF53756">
    <property type="entry name" value="UDP-Glycosyltransferase/glycogen phosphorylase"/>
    <property type="match status" value="1"/>
</dbReference>
<dbReference type="Pfam" id="PF21269">
    <property type="entry name" value="TreT_GT1"/>
    <property type="match status" value="1"/>
</dbReference>
<feature type="domain" description="Trehalose synthase N-terminal" evidence="8">
    <location>
        <begin position="47"/>
        <end position="190"/>
    </location>
</feature>
<evidence type="ECO:0000313" key="10">
    <source>
        <dbReference type="Proteomes" id="UP001364224"/>
    </source>
</evidence>
<feature type="domain" description="Glycosyl transferase family 1" evidence="7">
    <location>
        <begin position="223"/>
        <end position="386"/>
    </location>
</feature>
<dbReference type="EMBL" id="JAZHRV010000001">
    <property type="protein sequence ID" value="MEH2553691.1"/>
    <property type="molecule type" value="Genomic_DNA"/>
</dbReference>
<dbReference type="Gene3D" id="3.40.50.2000">
    <property type="entry name" value="Glycogen Phosphorylase B"/>
    <property type="match status" value="2"/>
</dbReference>
<keyword evidence="3" id="KW-0313">Glucose metabolism</keyword>
<reference evidence="9 10" key="1">
    <citation type="submission" date="2024-02" db="EMBL/GenBank/DDBJ databases">
        <title>Adaptive strategies in a cosmopolitan and abundant soil bacterium.</title>
        <authorList>
            <person name="Carini P."/>
        </authorList>
    </citation>
    <scope>NUCLEOTIDE SEQUENCE [LARGE SCALE GENOMIC DNA]</scope>
    <source>
        <strain evidence="9 10">AZCC 1608</strain>
    </source>
</reference>
<evidence type="ECO:0000256" key="1">
    <source>
        <dbReference type="ARBA" id="ARBA00009481"/>
    </source>
</evidence>
<evidence type="ECO:0000256" key="4">
    <source>
        <dbReference type="ARBA" id="ARBA00022676"/>
    </source>
</evidence>
<evidence type="ECO:0000256" key="6">
    <source>
        <dbReference type="ARBA" id="ARBA00023277"/>
    </source>
</evidence>
<dbReference type="InterPro" id="IPR052078">
    <property type="entry name" value="Trehalose_Metab_GTase"/>
</dbReference>
<gene>
    <name evidence="9" type="ORF">V1286_001220</name>
</gene>
<keyword evidence="10" id="KW-1185">Reference proteome</keyword>
<comment type="similarity">
    <text evidence="1">Belongs to the glycosyltransferase group 1 family. Glycosyltransferase 4 subfamily.</text>
</comment>
<dbReference type="PANTHER" id="PTHR47779">
    <property type="entry name" value="SYNTHASE (CCG-9), PUTATIVE (AFU_ORTHOLOGUE AFUA_3G12100)-RELATED"/>
    <property type="match status" value="1"/>
</dbReference>
<evidence type="ECO:0000256" key="3">
    <source>
        <dbReference type="ARBA" id="ARBA00022526"/>
    </source>
</evidence>
<organism evidence="9 10">
    <name type="scientific">Bradyrhizobium algeriense</name>
    <dbReference type="NCBI Taxonomy" id="634784"/>
    <lineage>
        <taxon>Bacteria</taxon>
        <taxon>Pseudomonadati</taxon>
        <taxon>Pseudomonadota</taxon>
        <taxon>Alphaproteobacteria</taxon>
        <taxon>Hyphomicrobiales</taxon>
        <taxon>Nitrobacteraceae</taxon>
        <taxon>Bradyrhizobium</taxon>
    </lineage>
</organism>
<evidence type="ECO:0000256" key="5">
    <source>
        <dbReference type="ARBA" id="ARBA00022679"/>
    </source>
</evidence>
<evidence type="ECO:0000313" key="9">
    <source>
        <dbReference type="EMBL" id="MEH2553691.1"/>
    </source>
</evidence>
<proteinExistence type="inferred from homology"/>
<dbReference type="RefSeq" id="WP_334478213.1">
    <property type="nucleotide sequence ID" value="NZ_JAZHRV010000001.1"/>
</dbReference>
<dbReference type="PANTHER" id="PTHR47779:SF1">
    <property type="entry name" value="SYNTHASE (CCG-9), PUTATIVE (AFU_ORTHOLOGUE AFUA_3G12100)-RELATED"/>
    <property type="match status" value="1"/>
</dbReference>
<dbReference type="InterPro" id="IPR001296">
    <property type="entry name" value="Glyco_trans_1"/>
</dbReference>
<name>A0ABU8B575_9BRAD</name>
<accession>A0ABU8B575</accession>